<evidence type="ECO:0000313" key="2">
    <source>
        <dbReference type="EMBL" id="GCC25679.1"/>
    </source>
</evidence>
<protein>
    <submittedName>
        <fullName evidence="2">Uncharacterized protein</fullName>
    </submittedName>
</protein>
<dbReference type="AlphaFoldDB" id="A0A401S5P7"/>
<evidence type="ECO:0000256" key="1">
    <source>
        <dbReference type="SAM" id="MobiDB-lite"/>
    </source>
</evidence>
<organism evidence="2 3">
    <name type="scientific">Chiloscyllium punctatum</name>
    <name type="common">Brownbanded bambooshark</name>
    <name type="synonym">Hemiscyllium punctatum</name>
    <dbReference type="NCBI Taxonomy" id="137246"/>
    <lineage>
        <taxon>Eukaryota</taxon>
        <taxon>Metazoa</taxon>
        <taxon>Chordata</taxon>
        <taxon>Craniata</taxon>
        <taxon>Vertebrata</taxon>
        <taxon>Chondrichthyes</taxon>
        <taxon>Elasmobranchii</taxon>
        <taxon>Galeomorphii</taxon>
        <taxon>Galeoidea</taxon>
        <taxon>Orectolobiformes</taxon>
        <taxon>Hemiscylliidae</taxon>
        <taxon>Chiloscyllium</taxon>
    </lineage>
</organism>
<proteinExistence type="predicted"/>
<accession>A0A401S5P7</accession>
<dbReference type="EMBL" id="BEZZ01000094">
    <property type="protein sequence ID" value="GCC25679.1"/>
    <property type="molecule type" value="Genomic_DNA"/>
</dbReference>
<name>A0A401S5P7_CHIPU</name>
<evidence type="ECO:0000313" key="3">
    <source>
        <dbReference type="Proteomes" id="UP000287033"/>
    </source>
</evidence>
<gene>
    <name evidence="2" type="ORF">chiPu_0004090</name>
</gene>
<feature type="compositionally biased region" description="Basic and acidic residues" evidence="1">
    <location>
        <begin position="63"/>
        <end position="74"/>
    </location>
</feature>
<dbReference type="Proteomes" id="UP000287033">
    <property type="component" value="Unassembled WGS sequence"/>
</dbReference>
<reference evidence="2 3" key="1">
    <citation type="journal article" date="2018" name="Nat. Ecol. Evol.">
        <title>Shark genomes provide insights into elasmobranch evolution and the origin of vertebrates.</title>
        <authorList>
            <person name="Hara Y"/>
            <person name="Yamaguchi K"/>
            <person name="Onimaru K"/>
            <person name="Kadota M"/>
            <person name="Koyanagi M"/>
            <person name="Keeley SD"/>
            <person name="Tatsumi K"/>
            <person name="Tanaka K"/>
            <person name="Motone F"/>
            <person name="Kageyama Y"/>
            <person name="Nozu R"/>
            <person name="Adachi N"/>
            <person name="Nishimura O"/>
            <person name="Nakagawa R"/>
            <person name="Tanegashima C"/>
            <person name="Kiyatake I"/>
            <person name="Matsumoto R"/>
            <person name="Murakumo K"/>
            <person name="Nishida K"/>
            <person name="Terakita A"/>
            <person name="Kuratani S"/>
            <person name="Sato K"/>
            <person name="Hyodo S Kuraku.S."/>
        </authorList>
    </citation>
    <scope>NUCLEOTIDE SEQUENCE [LARGE SCALE GENOMIC DNA]</scope>
</reference>
<feature type="region of interest" description="Disordered" evidence="1">
    <location>
        <begin position="47"/>
        <end position="90"/>
    </location>
</feature>
<sequence length="90" mass="9434">MMLPEAEIAVKMQVLLETAADAMTEAATAVEVAENLVEEVVPTAEQAEATERGVGSVITTLNKAEENMGRGDDGGERDDTENQGGGNSIR</sequence>
<keyword evidence="3" id="KW-1185">Reference proteome</keyword>
<comment type="caution">
    <text evidence="2">The sequence shown here is derived from an EMBL/GenBank/DDBJ whole genome shotgun (WGS) entry which is preliminary data.</text>
</comment>